<dbReference type="PROSITE" id="PS50850">
    <property type="entry name" value="MFS"/>
    <property type="match status" value="1"/>
</dbReference>
<dbReference type="GO" id="GO:0005886">
    <property type="term" value="C:plasma membrane"/>
    <property type="evidence" value="ECO:0007669"/>
    <property type="project" value="TreeGrafter"/>
</dbReference>
<keyword evidence="4 6" id="KW-0472">Membrane</keyword>
<dbReference type="InterPro" id="IPR036259">
    <property type="entry name" value="MFS_trans_sf"/>
</dbReference>
<organism evidence="8 9">
    <name type="scientific">Hyaloscypha hepaticicola</name>
    <dbReference type="NCBI Taxonomy" id="2082293"/>
    <lineage>
        <taxon>Eukaryota</taxon>
        <taxon>Fungi</taxon>
        <taxon>Dikarya</taxon>
        <taxon>Ascomycota</taxon>
        <taxon>Pezizomycotina</taxon>
        <taxon>Leotiomycetes</taxon>
        <taxon>Helotiales</taxon>
        <taxon>Hyaloscyphaceae</taxon>
        <taxon>Hyaloscypha</taxon>
    </lineage>
</organism>
<evidence type="ECO:0000256" key="5">
    <source>
        <dbReference type="SAM" id="MobiDB-lite"/>
    </source>
</evidence>
<reference evidence="8 9" key="1">
    <citation type="submission" date="2016-05" db="EMBL/GenBank/DDBJ databases">
        <title>A degradative enzymes factory behind the ericoid mycorrhizal symbiosis.</title>
        <authorList>
            <consortium name="DOE Joint Genome Institute"/>
            <person name="Martino E."/>
            <person name="Morin E."/>
            <person name="Grelet G."/>
            <person name="Kuo A."/>
            <person name="Kohler A."/>
            <person name="Daghino S."/>
            <person name="Barry K."/>
            <person name="Choi C."/>
            <person name="Cichocki N."/>
            <person name="Clum A."/>
            <person name="Copeland A."/>
            <person name="Hainaut M."/>
            <person name="Haridas S."/>
            <person name="Labutti K."/>
            <person name="Lindquist E."/>
            <person name="Lipzen A."/>
            <person name="Khouja H.-R."/>
            <person name="Murat C."/>
            <person name="Ohm R."/>
            <person name="Olson A."/>
            <person name="Spatafora J."/>
            <person name="Veneault-Fourrey C."/>
            <person name="Henrissat B."/>
            <person name="Grigoriev I."/>
            <person name="Martin F."/>
            <person name="Perotto S."/>
        </authorList>
    </citation>
    <scope>NUCLEOTIDE SEQUENCE [LARGE SCALE GENOMIC DNA]</scope>
    <source>
        <strain evidence="8 9">UAMH 7357</strain>
    </source>
</reference>
<accession>A0A2J6PQX8</accession>
<proteinExistence type="predicted"/>
<evidence type="ECO:0000313" key="8">
    <source>
        <dbReference type="EMBL" id="PMD16430.1"/>
    </source>
</evidence>
<dbReference type="PANTHER" id="PTHR23508">
    <property type="entry name" value="CARBOXYLIC ACID TRANSPORTER PROTEIN HOMOLOG"/>
    <property type="match status" value="1"/>
</dbReference>
<dbReference type="PANTHER" id="PTHR23508:SF10">
    <property type="entry name" value="CARBOXYLIC ACID TRANSPORTER PROTEIN HOMOLOG"/>
    <property type="match status" value="1"/>
</dbReference>
<dbReference type="GO" id="GO:0015355">
    <property type="term" value="F:secondary active monocarboxylate transmembrane transporter activity"/>
    <property type="evidence" value="ECO:0007669"/>
    <property type="project" value="TreeGrafter"/>
</dbReference>
<feature type="compositionally biased region" description="Acidic residues" evidence="5">
    <location>
        <begin position="447"/>
        <end position="458"/>
    </location>
</feature>
<evidence type="ECO:0000256" key="1">
    <source>
        <dbReference type="ARBA" id="ARBA00004141"/>
    </source>
</evidence>
<gene>
    <name evidence="8" type="ORF">NA56DRAFT_633019</name>
</gene>
<feature type="transmembrane region" description="Helical" evidence="6">
    <location>
        <begin position="103"/>
        <end position="121"/>
    </location>
</feature>
<evidence type="ECO:0000256" key="2">
    <source>
        <dbReference type="ARBA" id="ARBA00022692"/>
    </source>
</evidence>
<keyword evidence="2 6" id="KW-0812">Transmembrane</keyword>
<dbReference type="GO" id="GO:0035879">
    <property type="term" value="P:plasma membrane lactate transport"/>
    <property type="evidence" value="ECO:0007669"/>
    <property type="project" value="TreeGrafter"/>
</dbReference>
<dbReference type="InterPro" id="IPR020846">
    <property type="entry name" value="MFS_dom"/>
</dbReference>
<keyword evidence="3 6" id="KW-1133">Transmembrane helix</keyword>
<feature type="transmembrane region" description="Helical" evidence="6">
    <location>
        <begin position="195"/>
        <end position="213"/>
    </location>
</feature>
<dbReference type="AlphaFoldDB" id="A0A2J6PQX8"/>
<name>A0A2J6PQX8_9HELO</name>
<evidence type="ECO:0000256" key="3">
    <source>
        <dbReference type="ARBA" id="ARBA00022989"/>
    </source>
</evidence>
<dbReference type="EMBL" id="KZ613505">
    <property type="protein sequence ID" value="PMD16430.1"/>
    <property type="molecule type" value="Genomic_DNA"/>
</dbReference>
<feature type="transmembrane region" description="Helical" evidence="6">
    <location>
        <begin position="314"/>
        <end position="332"/>
    </location>
</feature>
<evidence type="ECO:0000313" key="9">
    <source>
        <dbReference type="Proteomes" id="UP000235672"/>
    </source>
</evidence>
<feature type="transmembrane region" description="Helical" evidence="6">
    <location>
        <begin position="287"/>
        <end position="307"/>
    </location>
</feature>
<feature type="transmembrane region" description="Helical" evidence="6">
    <location>
        <begin position="73"/>
        <end position="96"/>
    </location>
</feature>
<keyword evidence="9" id="KW-1185">Reference proteome</keyword>
<protein>
    <submittedName>
        <fullName evidence="8">MFS transporter</fullName>
    </submittedName>
</protein>
<feature type="transmembrane region" description="Helical" evidence="6">
    <location>
        <begin position="415"/>
        <end position="436"/>
    </location>
</feature>
<evidence type="ECO:0000256" key="6">
    <source>
        <dbReference type="SAM" id="Phobius"/>
    </source>
</evidence>
<feature type="region of interest" description="Disordered" evidence="5">
    <location>
        <begin position="447"/>
        <end position="471"/>
    </location>
</feature>
<feature type="transmembrane region" description="Helical" evidence="6">
    <location>
        <begin position="127"/>
        <end position="148"/>
    </location>
</feature>
<dbReference type="CDD" id="cd17316">
    <property type="entry name" value="MFS_SV2_like"/>
    <property type="match status" value="1"/>
</dbReference>
<feature type="domain" description="Major facilitator superfamily (MFS) profile" evidence="7">
    <location>
        <begin position="38"/>
        <end position="441"/>
    </location>
</feature>
<dbReference type="Proteomes" id="UP000235672">
    <property type="component" value="Unassembled WGS sequence"/>
</dbReference>
<dbReference type="Pfam" id="PF00083">
    <property type="entry name" value="Sugar_tr"/>
    <property type="match status" value="1"/>
</dbReference>
<feature type="transmembrane region" description="Helical" evidence="6">
    <location>
        <begin position="246"/>
        <end position="267"/>
    </location>
</feature>
<feature type="transmembrane region" description="Helical" evidence="6">
    <location>
        <begin position="368"/>
        <end position="389"/>
    </location>
</feature>
<feature type="transmembrane region" description="Helical" evidence="6">
    <location>
        <begin position="338"/>
        <end position="361"/>
    </location>
</feature>
<evidence type="ECO:0000256" key="4">
    <source>
        <dbReference type="ARBA" id="ARBA00023136"/>
    </source>
</evidence>
<dbReference type="InterPro" id="IPR005828">
    <property type="entry name" value="MFS_sugar_transport-like"/>
</dbReference>
<sequence length="471" mass="51930">MAFTAFFVGRFRSLKPTLDVPDSPFHLLGLLSVHQWLFFLCAFFAWTWDAFDYFSVSQVIGILPNNFGKSETAIALGLTASLIPRFVGAATFGLAADFLGRKWPFIINCVCLIIIEMALGFCKTYTQFIICRTLFGICMGGLYGNATATALEDCPERARGLVSGIYQCGYSTGWLLAIAFSKIFVDASSNTWKPLFWFGAGPPVLLIIFRLWLPETVVYQPTGASNEKGNIYGFLVDFNTAVRLHWCLLCYLVAFMAGCAFLSHGSADIYGLMLNNKYDFSSERISVTQIVGNLGAIIGSTVIGFGSQIVGRRFAITVACIMGAVLVYPYFFVSDFGLYAAVFFMQFMIQGVFGVVPIYLIELSPPAFRTFVVGTAYNLGILIASPIPVMDTKIGQHYPLPSRIQDGVIVRVFDYSTGMSIFMACAFIYLIVVVFLGTENRRNGISDDEQAADEEEAGFDVTSPVMNHGKW</sequence>
<dbReference type="SUPFAM" id="SSF103473">
    <property type="entry name" value="MFS general substrate transporter"/>
    <property type="match status" value="1"/>
</dbReference>
<evidence type="ECO:0000259" key="7">
    <source>
        <dbReference type="PROSITE" id="PS50850"/>
    </source>
</evidence>
<dbReference type="Gene3D" id="1.20.1250.20">
    <property type="entry name" value="MFS general substrate transporter like domains"/>
    <property type="match status" value="2"/>
</dbReference>
<feature type="transmembrane region" description="Helical" evidence="6">
    <location>
        <begin position="25"/>
        <end position="48"/>
    </location>
</feature>
<dbReference type="OrthoDB" id="5296287at2759"/>
<comment type="subcellular location">
    <subcellularLocation>
        <location evidence="1">Membrane</location>
        <topology evidence="1">Multi-pass membrane protein</topology>
    </subcellularLocation>
</comment>
<dbReference type="STRING" id="1745343.A0A2J6PQX8"/>
<feature type="transmembrane region" description="Helical" evidence="6">
    <location>
        <begin position="160"/>
        <end position="183"/>
    </location>
</feature>